<dbReference type="RefSeq" id="XP_019018476.1">
    <property type="nucleotide sequence ID" value="XM_019163924.1"/>
</dbReference>
<feature type="region of interest" description="Disordered" evidence="1">
    <location>
        <begin position="294"/>
        <end position="356"/>
    </location>
</feature>
<feature type="compositionally biased region" description="Low complexity" evidence="1">
    <location>
        <begin position="888"/>
        <end position="903"/>
    </location>
</feature>
<feature type="compositionally biased region" description="Polar residues" evidence="1">
    <location>
        <begin position="52"/>
        <end position="61"/>
    </location>
</feature>
<gene>
    <name evidence="2" type="ORF">PICMEDRAFT_71440</name>
</gene>
<feature type="compositionally biased region" description="Basic and acidic residues" evidence="1">
    <location>
        <begin position="630"/>
        <end position="640"/>
    </location>
</feature>
<accession>A0A1E3NP93</accession>
<reference evidence="2 3" key="1">
    <citation type="journal article" date="2016" name="Proc. Natl. Acad. Sci. U.S.A.">
        <title>Comparative genomics of biotechnologically important yeasts.</title>
        <authorList>
            <person name="Riley R."/>
            <person name="Haridas S."/>
            <person name="Wolfe K.H."/>
            <person name="Lopes M.R."/>
            <person name="Hittinger C.T."/>
            <person name="Goeker M."/>
            <person name="Salamov A.A."/>
            <person name="Wisecaver J.H."/>
            <person name="Long T.M."/>
            <person name="Calvey C.H."/>
            <person name="Aerts A.L."/>
            <person name="Barry K.W."/>
            <person name="Choi C."/>
            <person name="Clum A."/>
            <person name="Coughlan A.Y."/>
            <person name="Deshpande S."/>
            <person name="Douglass A.P."/>
            <person name="Hanson S.J."/>
            <person name="Klenk H.-P."/>
            <person name="LaButti K.M."/>
            <person name="Lapidus A."/>
            <person name="Lindquist E.A."/>
            <person name="Lipzen A.M."/>
            <person name="Meier-Kolthoff J.P."/>
            <person name="Ohm R.A."/>
            <person name="Otillar R.P."/>
            <person name="Pangilinan J.L."/>
            <person name="Peng Y."/>
            <person name="Rokas A."/>
            <person name="Rosa C.A."/>
            <person name="Scheuner C."/>
            <person name="Sibirny A.A."/>
            <person name="Slot J.C."/>
            <person name="Stielow J.B."/>
            <person name="Sun H."/>
            <person name="Kurtzman C.P."/>
            <person name="Blackwell M."/>
            <person name="Grigoriev I.V."/>
            <person name="Jeffries T.W."/>
        </authorList>
    </citation>
    <scope>NUCLEOTIDE SEQUENCE [LARGE SCALE GENOMIC DNA]</scope>
    <source>
        <strain evidence="2 3">NRRL Y-2026</strain>
    </source>
</reference>
<feature type="compositionally biased region" description="Low complexity" evidence="1">
    <location>
        <begin position="1052"/>
        <end position="1066"/>
    </location>
</feature>
<sequence>MSEPAAATTTAGSVNHQRTQLHKTVSAVSKDSKWVSPFRVSGAVGPKVKSKNPANHSSYISAGSIPVVAKPAEEEAAPAETAEAEEEAPADTTAEAAEGVANAEYDEEAPIDETEEPLEPTATTEDAAEEAEEPIGEDAAEAAAPETELAEGEEATEEEEPAAAQPVSELAAATKPKEKKTLPAMQEVPALIKSHPKMLRRYKDNFNITSQIMNKNKIENLDRRVNLGAGLILTEEQIYELARKKLEPLMKQIDERVAENNARDAAAAAKVEEGIRLNDEAVVAKELSQYKSTVDAKTKSVKADHEKKMKELADKAAKSKSDTEKHIQKQKDGIVKDKEDAEKAEEDAAQKHITDKETLIETADKLKEDKTKELEDAKAKQTEETELAEKFQTDATELQSKQVDLQSELDAKKAELEEKIKKVEALIAAKHERKETIRSSIKRRKVADRSFNIIDAKHTQAAANVAVLSNQVGLLNDRLAAHSTKIDHFNTTAKDTLTSKRAEAKKASEDWEDHLAQVRLDEAKKQEQIRIAAEEERKRVEQEKLEEEARLQKEKEEEEAQIAKEKEEKEAQLAREKEEEEAKLAKEKADAKIAAEKKKKEEEEEATRVAEEVARMKRLKELNEEKIKLQKSLDEHKKAEAAASANAKDESEKKSKSSETSSSGAGILAGVGAAMVGAAATGTAAAGSAASGVAGSIGNPLGSSTSGALPSYQEELAKSDVGNTGSFGSNNPFYLGEFNDKKEDDLPSTIHEEEEVEAALPVGKDATKLEKLATPVATKQVEKVEEDPLNDNVTITEKAASPLETAASELLVADDEEPVSEVEKYPIPAEMKPADDSALTSATRRRSMVDEAIAHMTPAELERMNTPLSQQIKNKEPTTPTTAEGRSRSNSLSKSRSNSLTSKFKFKKSGSKTKSRSNSIKNETPKQTVTAKKNNPKLAKSTTSKAAAPVSTAGTAAATSSPTVPATPTIESSSAVAPVPTTPASAVSIAPSGLSEAAEVSEAKAVEIKPSTDESPEKVASGGGEQDSSDDDDDSDLAPTTVNPVFTEKIGTTETAPTTANTEPAADASNYVEVSTLETVSSNEYKQNKDDPNYMVLHS</sequence>
<dbReference type="GeneID" id="30180611"/>
<feature type="compositionally biased region" description="Polar residues" evidence="1">
    <location>
        <begin position="866"/>
        <end position="884"/>
    </location>
</feature>
<proteinExistence type="predicted"/>
<feature type="compositionally biased region" description="Low complexity" evidence="1">
    <location>
        <begin position="681"/>
        <end position="698"/>
    </location>
</feature>
<feature type="compositionally biased region" description="Low complexity" evidence="1">
    <location>
        <begin position="937"/>
        <end position="988"/>
    </location>
</feature>
<feature type="compositionally biased region" description="Polar residues" evidence="1">
    <location>
        <begin position="7"/>
        <end position="20"/>
    </location>
</feature>
<feature type="region of interest" description="Disordered" evidence="1">
    <location>
        <begin position="809"/>
        <end position="1071"/>
    </location>
</feature>
<organism evidence="2 3">
    <name type="scientific">Pichia membranifaciens NRRL Y-2026</name>
    <dbReference type="NCBI Taxonomy" id="763406"/>
    <lineage>
        <taxon>Eukaryota</taxon>
        <taxon>Fungi</taxon>
        <taxon>Dikarya</taxon>
        <taxon>Ascomycota</taxon>
        <taxon>Saccharomycotina</taxon>
        <taxon>Pichiomycetes</taxon>
        <taxon>Pichiales</taxon>
        <taxon>Pichiaceae</taxon>
        <taxon>Pichia</taxon>
    </lineage>
</organism>
<feature type="region of interest" description="Disordered" evidence="1">
    <location>
        <begin position="630"/>
        <end position="665"/>
    </location>
</feature>
<dbReference type="EMBL" id="KV454002">
    <property type="protein sequence ID" value="ODQ47363.1"/>
    <property type="molecule type" value="Genomic_DNA"/>
</dbReference>
<feature type="compositionally biased region" description="Acidic residues" evidence="1">
    <location>
        <begin position="148"/>
        <end position="161"/>
    </location>
</feature>
<feature type="compositionally biased region" description="Basic and acidic residues" evidence="1">
    <location>
        <begin position="1001"/>
        <end position="1017"/>
    </location>
</feature>
<feature type="region of interest" description="Disordered" evidence="1">
    <location>
        <begin position="681"/>
        <end position="757"/>
    </location>
</feature>
<evidence type="ECO:0000313" key="2">
    <source>
        <dbReference type="EMBL" id="ODQ47363.1"/>
    </source>
</evidence>
<feature type="compositionally biased region" description="Basic residues" evidence="1">
    <location>
        <begin position="904"/>
        <end position="915"/>
    </location>
</feature>
<keyword evidence="3" id="KW-1185">Reference proteome</keyword>
<feature type="compositionally biased region" description="Acidic residues" evidence="1">
    <location>
        <begin position="1027"/>
        <end position="1036"/>
    </location>
</feature>
<feature type="region of interest" description="Disordered" evidence="1">
    <location>
        <begin position="549"/>
        <end position="610"/>
    </location>
</feature>
<protein>
    <submittedName>
        <fullName evidence="2">Uncharacterized protein</fullName>
    </submittedName>
</protein>
<dbReference type="AlphaFoldDB" id="A0A1E3NP93"/>
<evidence type="ECO:0000256" key="1">
    <source>
        <dbReference type="SAM" id="MobiDB-lite"/>
    </source>
</evidence>
<feature type="compositionally biased region" description="Acidic residues" evidence="1">
    <location>
        <begin position="74"/>
        <end position="89"/>
    </location>
</feature>
<feature type="compositionally biased region" description="Polar residues" evidence="1">
    <location>
        <begin position="721"/>
        <end position="732"/>
    </location>
</feature>
<feature type="compositionally biased region" description="Polar residues" evidence="1">
    <location>
        <begin position="920"/>
        <end position="933"/>
    </location>
</feature>
<feature type="compositionally biased region" description="Acidic residues" evidence="1">
    <location>
        <begin position="104"/>
        <end position="118"/>
    </location>
</feature>
<dbReference type="STRING" id="763406.A0A1E3NP93"/>
<feature type="compositionally biased region" description="Basic and acidic residues" evidence="1">
    <location>
        <begin position="647"/>
        <end position="657"/>
    </location>
</feature>
<dbReference type="Proteomes" id="UP000094455">
    <property type="component" value="Unassembled WGS sequence"/>
</dbReference>
<dbReference type="OrthoDB" id="4070583at2759"/>
<evidence type="ECO:0000313" key="3">
    <source>
        <dbReference type="Proteomes" id="UP000094455"/>
    </source>
</evidence>
<feature type="compositionally biased region" description="Acidic residues" evidence="1">
    <location>
        <begin position="126"/>
        <end position="140"/>
    </location>
</feature>
<name>A0A1E3NP93_9ASCO</name>
<feature type="region of interest" description="Disordered" evidence="1">
    <location>
        <begin position="1"/>
        <end position="20"/>
    </location>
</feature>
<feature type="region of interest" description="Disordered" evidence="1">
    <location>
        <begin position="42"/>
        <end position="182"/>
    </location>
</feature>